<accession>A0A6S6SQF5</accession>
<name>A0A6S6SQF5_9GAMM</name>
<dbReference type="EMBL" id="CACVAY010000047">
    <property type="protein sequence ID" value="CAA6810699.1"/>
    <property type="molecule type" value="Genomic_DNA"/>
</dbReference>
<dbReference type="PROSITE" id="PS00018">
    <property type="entry name" value="EF_HAND_1"/>
    <property type="match status" value="1"/>
</dbReference>
<dbReference type="AlphaFoldDB" id="A0A6S6SQF5"/>
<feature type="compositionally biased region" description="Basic and acidic residues" evidence="1">
    <location>
        <begin position="169"/>
        <end position="190"/>
    </location>
</feature>
<reference evidence="2" key="1">
    <citation type="submission" date="2020-01" db="EMBL/GenBank/DDBJ databases">
        <authorList>
            <person name="Meier V. D."/>
            <person name="Meier V D."/>
        </authorList>
    </citation>
    <scope>NUCLEOTIDE SEQUENCE</scope>
    <source>
        <strain evidence="2">HLG_WM_MAG_07</strain>
    </source>
</reference>
<gene>
    <name evidence="2" type="ORF">HELGO_WM13891</name>
</gene>
<protein>
    <submittedName>
        <fullName evidence="2">Uncharacterized protein</fullName>
    </submittedName>
</protein>
<evidence type="ECO:0000256" key="1">
    <source>
        <dbReference type="SAM" id="MobiDB-lite"/>
    </source>
</evidence>
<feature type="compositionally biased region" description="Polar residues" evidence="1">
    <location>
        <begin position="193"/>
        <end position="208"/>
    </location>
</feature>
<proteinExistence type="predicted"/>
<evidence type="ECO:0000313" key="2">
    <source>
        <dbReference type="EMBL" id="CAA6810699.1"/>
    </source>
</evidence>
<sequence>MMNLSFPKNSALITRLSIVLLLSISFSMLANIAYSDDDWDKDGVLDSVEDMLGSSPYLSDTDGDGINDLVEIGSPDAPLDTDNDGRLDVVDFDDDGDTIPTVLEGSEDLDKDNIPNYLDTDSDGDKLLDAHEVKLSYQDIDQDKVDDIFDADIKKMPDENGDGIIDSLMLHDSDKDGKPDLHDDDGKTDIVQKPNTSQEKRMVSNTNMADDDAPETQSIEEEKGGAGHVKAPAVTLNNVILPTAPAKPRLSTYMEPKDTNSKVYSGSGYFYCAGSRQVVPGITRFMVSPNDKVTLLEDGSKGHYVWQTTEPGVYALQFQIPTGMRIVTGVAKGRRLVKETDPAPLILGKGLNASKPGYIEQSVTQQAENWYTSFEIKNNAPDIKNNNIPLEGGICSALNVGK</sequence>
<organism evidence="2">
    <name type="scientific">uncultured Thiotrichaceae bacterium</name>
    <dbReference type="NCBI Taxonomy" id="298394"/>
    <lineage>
        <taxon>Bacteria</taxon>
        <taxon>Pseudomonadati</taxon>
        <taxon>Pseudomonadota</taxon>
        <taxon>Gammaproteobacteria</taxon>
        <taxon>Thiotrichales</taxon>
        <taxon>Thiotrichaceae</taxon>
        <taxon>environmental samples</taxon>
    </lineage>
</organism>
<dbReference type="InterPro" id="IPR018247">
    <property type="entry name" value="EF_Hand_1_Ca_BS"/>
</dbReference>
<feature type="region of interest" description="Disordered" evidence="1">
    <location>
        <begin position="168"/>
        <end position="227"/>
    </location>
</feature>